<organism evidence="7 8">
    <name type="scientific">Reticulibacter mediterranei</name>
    <dbReference type="NCBI Taxonomy" id="2778369"/>
    <lineage>
        <taxon>Bacteria</taxon>
        <taxon>Bacillati</taxon>
        <taxon>Chloroflexota</taxon>
        <taxon>Ktedonobacteria</taxon>
        <taxon>Ktedonobacterales</taxon>
        <taxon>Reticulibacteraceae</taxon>
        <taxon>Reticulibacter</taxon>
    </lineage>
</organism>
<keyword evidence="4 6" id="KW-0472">Membrane</keyword>
<feature type="compositionally biased region" description="Low complexity" evidence="5">
    <location>
        <begin position="32"/>
        <end position="44"/>
    </location>
</feature>
<feature type="region of interest" description="Disordered" evidence="5">
    <location>
        <begin position="1"/>
        <end position="48"/>
    </location>
</feature>
<dbReference type="AlphaFoldDB" id="A0A8J3ISE3"/>
<accession>A0A8J3ISE3</accession>
<protein>
    <recommendedName>
        <fullName evidence="9">DUF4870 domain-containing protein</fullName>
    </recommendedName>
</protein>
<dbReference type="InterPro" id="IPR019109">
    <property type="entry name" value="MamF_MmsF"/>
</dbReference>
<dbReference type="Pfam" id="PF09685">
    <property type="entry name" value="MamF_MmsF"/>
    <property type="match status" value="1"/>
</dbReference>
<evidence type="ECO:0000256" key="3">
    <source>
        <dbReference type="ARBA" id="ARBA00022989"/>
    </source>
</evidence>
<feature type="transmembrane region" description="Helical" evidence="6">
    <location>
        <begin position="136"/>
        <end position="157"/>
    </location>
</feature>
<evidence type="ECO:0000256" key="4">
    <source>
        <dbReference type="ARBA" id="ARBA00023136"/>
    </source>
</evidence>
<evidence type="ECO:0000256" key="2">
    <source>
        <dbReference type="ARBA" id="ARBA00022692"/>
    </source>
</evidence>
<comment type="subcellular location">
    <subcellularLocation>
        <location evidence="1">Membrane</location>
        <topology evidence="1">Multi-pass membrane protein</topology>
    </subcellularLocation>
</comment>
<dbReference type="EMBL" id="BNJK01000002">
    <property type="protein sequence ID" value="GHO99926.1"/>
    <property type="molecule type" value="Genomic_DNA"/>
</dbReference>
<dbReference type="GO" id="GO:0016020">
    <property type="term" value="C:membrane"/>
    <property type="evidence" value="ECO:0007669"/>
    <property type="project" value="UniProtKB-SubCell"/>
</dbReference>
<evidence type="ECO:0000313" key="7">
    <source>
        <dbReference type="EMBL" id="GHO99926.1"/>
    </source>
</evidence>
<evidence type="ECO:0000256" key="1">
    <source>
        <dbReference type="ARBA" id="ARBA00004141"/>
    </source>
</evidence>
<reference evidence="7" key="1">
    <citation type="submission" date="2020-10" db="EMBL/GenBank/DDBJ databases">
        <title>Taxonomic study of unclassified bacteria belonging to the class Ktedonobacteria.</title>
        <authorList>
            <person name="Yabe S."/>
            <person name="Wang C.M."/>
            <person name="Zheng Y."/>
            <person name="Sakai Y."/>
            <person name="Cavaletti L."/>
            <person name="Monciardini P."/>
            <person name="Donadio S."/>
        </authorList>
    </citation>
    <scope>NUCLEOTIDE SEQUENCE</scope>
    <source>
        <strain evidence="7">ID150040</strain>
    </source>
</reference>
<comment type="caution">
    <text evidence="7">The sequence shown here is derived from an EMBL/GenBank/DDBJ whole genome shotgun (WGS) entry which is preliminary data.</text>
</comment>
<evidence type="ECO:0000256" key="6">
    <source>
        <dbReference type="SAM" id="Phobius"/>
    </source>
</evidence>
<gene>
    <name evidence="7" type="ORF">KSF_099740</name>
</gene>
<keyword evidence="2 6" id="KW-0812">Transmembrane</keyword>
<dbReference type="PANTHER" id="PTHR36460">
    <property type="entry name" value="UPF0132 DOMAIN PROTEIN (AFU_ORTHOLOGUE AFUA_3G10255)"/>
    <property type="match status" value="1"/>
</dbReference>
<proteinExistence type="predicted"/>
<keyword evidence="8" id="KW-1185">Reference proteome</keyword>
<keyword evidence="3 6" id="KW-1133">Transmembrane helix</keyword>
<dbReference type="Proteomes" id="UP000597444">
    <property type="component" value="Unassembled WGS sequence"/>
</dbReference>
<evidence type="ECO:0000313" key="8">
    <source>
        <dbReference type="Proteomes" id="UP000597444"/>
    </source>
</evidence>
<evidence type="ECO:0000256" key="5">
    <source>
        <dbReference type="SAM" id="MobiDB-lite"/>
    </source>
</evidence>
<dbReference type="PANTHER" id="PTHR36460:SF1">
    <property type="entry name" value="UPF0132 DOMAIN PROTEIN (AFU_ORTHOLOGUE AFUA_3G10255)"/>
    <property type="match status" value="1"/>
</dbReference>
<evidence type="ECO:0008006" key="9">
    <source>
        <dbReference type="Google" id="ProtNLM"/>
    </source>
</evidence>
<name>A0A8J3ISE3_9CHLR</name>
<dbReference type="RefSeq" id="WP_220210532.1">
    <property type="nucleotide sequence ID" value="NZ_BNJK01000002.1"/>
</dbReference>
<feature type="transmembrane region" description="Helical" evidence="6">
    <location>
        <begin position="85"/>
        <end position="103"/>
    </location>
</feature>
<sequence>MENYSNEASHPYGEYRGAVTAQPLETPNGFQPSSPESYSPSASPKYQQQEPLSGSQRYYGYQQPYLAGYSSPYEKISADMRPSRVGWLSYLGGWVTGLTFLLLKKENGFVRFHAMQSLIFFGMMSIATTVLNHIPFLASIGSGLGFVSFICWIVLIVKAARGRYYKLPIIGDYAEKWANSLKDERRVRTLF</sequence>
<feature type="transmembrane region" description="Helical" evidence="6">
    <location>
        <begin position="110"/>
        <end position="130"/>
    </location>
</feature>